<dbReference type="Gene3D" id="1.20.1560.10">
    <property type="entry name" value="ABC transporter type 1, transmembrane domain"/>
    <property type="match status" value="1"/>
</dbReference>
<evidence type="ECO:0000256" key="4">
    <source>
        <dbReference type="ARBA" id="ARBA00022840"/>
    </source>
</evidence>
<dbReference type="InterPro" id="IPR011527">
    <property type="entry name" value="ABC1_TM_dom"/>
</dbReference>
<dbReference type="InterPro" id="IPR036640">
    <property type="entry name" value="ABC1_TM_sf"/>
</dbReference>
<organism evidence="10 11">
    <name type="scientific">Kineosporia corallincola</name>
    <dbReference type="NCBI Taxonomy" id="2835133"/>
    <lineage>
        <taxon>Bacteria</taxon>
        <taxon>Bacillati</taxon>
        <taxon>Actinomycetota</taxon>
        <taxon>Actinomycetes</taxon>
        <taxon>Kineosporiales</taxon>
        <taxon>Kineosporiaceae</taxon>
        <taxon>Kineosporia</taxon>
    </lineage>
</organism>
<dbReference type="Pfam" id="PF00005">
    <property type="entry name" value="ABC_tran"/>
    <property type="match status" value="1"/>
</dbReference>
<evidence type="ECO:0000256" key="2">
    <source>
        <dbReference type="ARBA" id="ARBA00022692"/>
    </source>
</evidence>
<dbReference type="PANTHER" id="PTHR24221:SF654">
    <property type="entry name" value="ATP-BINDING CASSETTE SUB-FAMILY B MEMBER 6"/>
    <property type="match status" value="1"/>
</dbReference>
<evidence type="ECO:0000256" key="3">
    <source>
        <dbReference type="ARBA" id="ARBA00022741"/>
    </source>
</evidence>
<comment type="subcellular location">
    <subcellularLocation>
        <location evidence="1">Cell membrane</location>
        <topology evidence="1">Multi-pass membrane protein</topology>
    </subcellularLocation>
</comment>
<dbReference type="PANTHER" id="PTHR24221">
    <property type="entry name" value="ATP-BINDING CASSETTE SUB-FAMILY B"/>
    <property type="match status" value="1"/>
</dbReference>
<dbReference type="PROSITE" id="PS50893">
    <property type="entry name" value="ABC_TRANSPORTER_2"/>
    <property type="match status" value="1"/>
</dbReference>
<feature type="transmembrane region" description="Helical" evidence="7">
    <location>
        <begin position="165"/>
        <end position="185"/>
    </location>
</feature>
<evidence type="ECO:0000256" key="5">
    <source>
        <dbReference type="ARBA" id="ARBA00022989"/>
    </source>
</evidence>
<dbReference type="CDD" id="cd07346">
    <property type="entry name" value="ABC_6TM_exporters"/>
    <property type="match status" value="1"/>
</dbReference>
<evidence type="ECO:0000256" key="1">
    <source>
        <dbReference type="ARBA" id="ARBA00004651"/>
    </source>
</evidence>
<comment type="caution">
    <text evidence="10">The sequence shown here is derived from an EMBL/GenBank/DDBJ whole genome shotgun (WGS) entry which is preliminary data.</text>
</comment>
<feature type="domain" description="ABC transporter" evidence="8">
    <location>
        <begin position="339"/>
        <end position="577"/>
    </location>
</feature>
<evidence type="ECO:0000256" key="6">
    <source>
        <dbReference type="ARBA" id="ARBA00023136"/>
    </source>
</evidence>
<feature type="transmembrane region" description="Helical" evidence="7">
    <location>
        <begin position="27"/>
        <end position="48"/>
    </location>
</feature>
<dbReference type="EMBL" id="JAHBAY010000022">
    <property type="protein sequence ID" value="MBT0773991.1"/>
    <property type="molecule type" value="Genomic_DNA"/>
</dbReference>
<dbReference type="SMART" id="SM00382">
    <property type="entry name" value="AAA"/>
    <property type="match status" value="1"/>
</dbReference>
<keyword evidence="11" id="KW-1185">Reference proteome</keyword>
<reference evidence="10 11" key="1">
    <citation type="submission" date="2021-05" db="EMBL/GenBank/DDBJ databases">
        <title>Kineosporia and Streptomyces sp. nov. two new marine actinobacteria isolated from Coral.</title>
        <authorList>
            <person name="Buangrab K."/>
            <person name="Sutthacheep M."/>
            <person name="Yeemin T."/>
            <person name="Harunari E."/>
            <person name="Igarashi Y."/>
            <person name="Kanchanasin P."/>
            <person name="Tanasupawat S."/>
            <person name="Phongsopitanun W."/>
        </authorList>
    </citation>
    <scope>NUCLEOTIDE SEQUENCE [LARGE SCALE GENOMIC DNA]</scope>
    <source>
        <strain evidence="10 11">J2-2</strain>
    </source>
</reference>
<dbReference type="InterPro" id="IPR003439">
    <property type="entry name" value="ABC_transporter-like_ATP-bd"/>
</dbReference>
<dbReference type="SUPFAM" id="SSF52540">
    <property type="entry name" value="P-loop containing nucleoside triphosphate hydrolases"/>
    <property type="match status" value="1"/>
</dbReference>
<evidence type="ECO:0000313" key="11">
    <source>
        <dbReference type="Proteomes" id="UP001197247"/>
    </source>
</evidence>
<dbReference type="GO" id="GO:0005524">
    <property type="term" value="F:ATP binding"/>
    <property type="evidence" value="ECO:0007669"/>
    <property type="project" value="UniProtKB-KW"/>
</dbReference>
<dbReference type="Pfam" id="PF00664">
    <property type="entry name" value="ABC_membrane"/>
    <property type="match status" value="1"/>
</dbReference>
<feature type="transmembrane region" description="Helical" evidence="7">
    <location>
        <begin position="134"/>
        <end position="159"/>
    </location>
</feature>
<dbReference type="SUPFAM" id="SSF90123">
    <property type="entry name" value="ABC transporter transmembrane region"/>
    <property type="match status" value="1"/>
</dbReference>
<dbReference type="Proteomes" id="UP001197247">
    <property type="component" value="Unassembled WGS sequence"/>
</dbReference>
<keyword evidence="4 10" id="KW-0067">ATP-binding</keyword>
<name>A0ABS5TT75_9ACTN</name>
<feature type="domain" description="ABC transmembrane type-1" evidence="9">
    <location>
        <begin position="28"/>
        <end position="308"/>
    </location>
</feature>
<protein>
    <submittedName>
        <fullName evidence="10">ABC transporter ATP-binding protein</fullName>
    </submittedName>
</protein>
<gene>
    <name evidence="10" type="ORF">KIH74_33915</name>
</gene>
<dbReference type="RefSeq" id="WP_214160528.1">
    <property type="nucleotide sequence ID" value="NZ_JAHBAY010000022.1"/>
</dbReference>
<evidence type="ECO:0000256" key="7">
    <source>
        <dbReference type="SAM" id="Phobius"/>
    </source>
</evidence>
<sequence length="588" mass="61568">MSALPVATGRQTWNGLRRSAARHRREVALAGCWTFLASTGIVALPMLLGRCVDDVRLGRSSSLPVMLVLTGLVAVLGAVVTALAQRATARLGALIAADVREQAMTGALGLEPVLLESAGSGDITARVTDDVETFVAAVPLITQASTALTTVLVAVGAVAGLDWRLAIAFAVVLPIYWFGLSRYLARAGALYASERRAAAERGQVLLESLEGRPTVTAYGMAALQADRIERASAQSLEVRLRTVGVSLWLSKSMNAAEAAGLSSILVTGFWLVRADLVTVGAVTAAALLFHRLFDPLGTLLGSFDEVQRAGAALARIVGVTLVPPRVRPQAPLPHGGVRVRLRGVRHSYDGVHDVVAGVDLDVPAGSSLAVVGTSGAGKSTLAGLLAGLFPATAGTLCLGDDHGQIAVGEVEPERLREWVAMVSQETHVFAGTLRDDLLLARPGTPDGDLWRALARVGAERWVAALPGGLDTLVGAGGHLLTPVQTQHLALARLVLRDPPLLVMDEATAEAGSAGARDLEQAALALLDNRTAVVVAHRLSQARACDRIAVMDGGRIVEIGSHAELLERGGRYAELWRAWSPQPARPLTP</sequence>
<dbReference type="InterPro" id="IPR003593">
    <property type="entry name" value="AAA+_ATPase"/>
</dbReference>
<dbReference type="PROSITE" id="PS50929">
    <property type="entry name" value="ABC_TM1F"/>
    <property type="match status" value="1"/>
</dbReference>
<accession>A0ABS5TT75</accession>
<keyword evidence="3" id="KW-0547">Nucleotide-binding</keyword>
<keyword evidence="6 7" id="KW-0472">Membrane</keyword>
<keyword evidence="5 7" id="KW-1133">Transmembrane helix</keyword>
<evidence type="ECO:0000259" key="9">
    <source>
        <dbReference type="PROSITE" id="PS50929"/>
    </source>
</evidence>
<proteinExistence type="predicted"/>
<feature type="transmembrane region" description="Helical" evidence="7">
    <location>
        <begin position="63"/>
        <end position="84"/>
    </location>
</feature>
<evidence type="ECO:0000259" key="8">
    <source>
        <dbReference type="PROSITE" id="PS50893"/>
    </source>
</evidence>
<dbReference type="InterPro" id="IPR039421">
    <property type="entry name" value="Type_1_exporter"/>
</dbReference>
<dbReference type="InterPro" id="IPR027417">
    <property type="entry name" value="P-loop_NTPase"/>
</dbReference>
<keyword evidence="2 7" id="KW-0812">Transmembrane</keyword>
<evidence type="ECO:0000313" key="10">
    <source>
        <dbReference type="EMBL" id="MBT0773991.1"/>
    </source>
</evidence>
<dbReference type="Gene3D" id="3.40.50.300">
    <property type="entry name" value="P-loop containing nucleotide triphosphate hydrolases"/>
    <property type="match status" value="1"/>
</dbReference>